<evidence type="ECO:0000313" key="3">
    <source>
        <dbReference type="Proteomes" id="UP000054928"/>
    </source>
</evidence>
<feature type="region of interest" description="Disordered" evidence="1">
    <location>
        <begin position="1"/>
        <end position="49"/>
    </location>
</feature>
<evidence type="ECO:0000313" key="2">
    <source>
        <dbReference type="EMBL" id="CEG44070.1"/>
    </source>
</evidence>
<proteinExistence type="predicted"/>
<keyword evidence="3" id="KW-1185">Reference proteome</keyword>
<dbReference type="GeneID" id="36409393"/>
<feature type="compositionally biased region" description="Basic and acidic residues" evidence="1">
    <location>
        <begin position="1"/>
        <end position="10"/>
    </location>
</feature>
<protein>
    <submittedName>
        <fullName evidence="2">Uncharacterized protein</fullName>
    </submittedName>
</protein>
<accession>A0A0P1AR68</accession>
<sequence length="49" mass="5633">MKRKISDDATHALADGGQAELSKFNPAQQQRAEERNTGETKREERHPIW</sequence>
<dbReference type="Proteomes" id="UP000054928">
    <property type="component" value="Unassembled WGS sequence"/>
</dbReference>
<dbReference type="AlphaFoldDB" id="A0A0P1AR68"/>
<feature type="compositionally biased region" description="Basic and acidic residues" evidence="1">
    <location>
        <begin position="31"/>
        <end position="49"/>
    </location>
</feature>
<dbReference type="EMBL" id="CCYD01000810">
    <property type="protein sequence ID" value="CEG44070.1"/>
    <property type="molecule type" value="Genomic_DNA"/>
</dbReference>
<reference evidence="3" key="1">
    <citation type="submission" date="2014-09" db="EMBL/GenBank/DDBJ databases">
        <authorList>
            <person name="Sharma Rahul"/>
            <person name="Thines Marco"/>
        </authorList>
    </citation>
    <scope>NUCLEOTIDE SEQUENCE [LARGE SCALE GENOMIC DNA]</scope>
</reference>
<dbReference type="RefSeq" id="XP_024580439.1">
    <property type="nucleotide sequence ID" value="XM_024730131.1"/>
</dbReference>
<evidence type="ECO:0000256" key="1">
    <source>
        <dbReference type="SAM" id="MobiDB-lite"/>
    </source>
</evidence>
<organism evidence="2 3">
    <name type="scientific">Plasmopara halstedii</name>
    <name type="common">Downy mildew of sunflower</name>
    <dbReference type="NCBI Taxonomy" id="4781"/>
    <lineage>
        <taxon>Eukaryota</taxon>
        <taxon>Sar</taxon>
        <taxon>Stramenopiles</taxon>
        <taxon>Oomycota</taxon>
        <taxon>Peronosporomycetes</taxon>
        <taxon>Peronosporales</taxon>
        <taxon>Peronosporaceae</taxon>
        <taxon>Plasmopara</taxon>
    </lineage>
</organism>
<name>A0A0P1AR68_PLAHL</name>